<organism evidence="2 3">
    <name type="scientific">Paraburkholderia caballeronis</name>
    <dbReference type="NCBI Taxonomy" id="416943"/>
    <lineage>
        <taxon>Bacteria</taxon>
        <taxon>Pseudomonadati</taxon>
        <taxon>Pseudomonadota</taxon>
        <taxon>Betaproteobacteria</taxon>
        <taxon>Burkholderiales</taxon>
        <taxon>Burkholderiaceae</taxon>
        <taxon>Paraburkholderia</taxon>
    </lineage>
</organism>
<name>A0A1H7N0N0_9BURK</name>
<dbReference type="RefSeq" id="WP_090543571.1">
    <property type="nucleotide sequence ID" value="NZ_QJJT01000004.1"/>
</dbReference>
<evidence type="ECO:0000313" key="3">
    <source>
        <dbReference type="Proteomes" id="UP000199120"/>
    </source>
</evidence>
<feature type="signal peptide" evidence="1">
    <location>
        <begin position="1"/>
        <end position="21"/>
    </location>
</feature>
<sequence>MKGRILLVVIGSLTACTSVSGINSTQDGHLSVTCFSRWNLVSWNHVRKTGVKQAQAYCTRHNKQMHEVTVHSQGLRGVTRQSVEVVFDCL</sequence>
<protein>
    <recommendedName>
        <fullName evidence="4">Lipoprotein</fullName>
    </recommendedName>
</protein>
<feature type="chain" id="PRO_5030029108" description="Lipoprotein" evidence="1">
    <location>
        <begin position="22"/>
        <end position="90"/>
    </location>
</feature>
<reference evidence="3" key="1">
    <citation type="submission" date="2016-10" db="EMBL/GenBank/DDBJ databases">
        <authorList>
            <person name="Varghese N."/>
            <person name="Submissions S."/>
        </authorList>
    </citation>
    <scope>NUCLEOTIDE SEQUENCE [LARGE SCALE GENOMIC DNA]</scope>
    <source>
        <strain evidence="3">LMG 26416</strain>
    </source>
</reference>
<keyword evidence="3" id="KW-1185">Reference proteome</keyword>
<dbReference type="OrthoDB" id="8720307at2"/>
<accession>A0A1H7N0N0</accession>
<dbReference type="AlphaFoldDB" id="A0A1H7N0N0"/>
<proteinExistence type="predicted"/>
<keyword evidence="1" id="KW-0732">Signal</keyword>
<evidence type="ECO:0008006" key="4">
    <source>
        <dbReference type="Google" id="ProtNLM"/>
    </source>
</evidence>
<dbReference type="Proteomes" id="UP000199120">
    <property type="component" value="Unassembled WGS sequence"/>
</dbReference>
<evidence type="ECO:0000313" key="2">
    <source>
        <dbReference type="EMBL" id="SEL16457.1"/>
    </source>
</evidence>
<evidence type="ECO:0000256" key="1">
    <source>
        <dbReference type="SAM" id="SignalP"/>
    </source>
</evidence>
<dbReference type="EMBL" id="FOAJ01000005">
    <property type="protein sequence ID" value="SEL16457.1"/>
    <property type="molecule type" value="Genomic_DNA"/>
</dbReference>
<gene>
    <name evidence="2" type="ORF">SAMN05192542_105253</name>
</gene>
<dbReference type="PROSITE" id="PS51257">
    <property type="entry name" value="PROKAR_LIPOPROTEIN"/>
    <property type="match status" value="1"/>
</dbReference>